<dbReference type="OrthoDB" id="4953456at2"/>
<evidence type="ECO:0000313" key="4">
    <source>
        <dbReference type="Proteomes" id="UP000182130"/>
    </source>
</evidence>
<keyword evidence="4" id="KW-1185">Reference proteome</keyword>
<feature type="transmembrane region" description="Helical" evidence="2">
    <location>
        <begin position="37"/>
        <end position="55"/>
    </location>
</feature>
<proteinExistence type="predicted"/>
<name>A0A1G8V417_9MICC</name>
<keyword evidence="2" id="KW-0812">Transmembrane</keyword>
<dbReference type="AlphaFoldDB" id="A0A1G8V417"/>
<evidence type="ECO:0000256" key="2">
    <source>
        <dbReference type="SAM" id="Phobius"/>
    </source>
</evidence>
<dbReference type="RefSeq" id="WP_074590286.1">
    <property type="nucleotide sequence ID" value="NZ_FNEI01000013.1"/>
</dbReference>
<organism evidence="3 4">
    <name type="scientific">Arthrobacter cupressi</name>
    <dbReference type="NCBI Taxonomy" id="1045773"/>
    <lineage>
        <taxon>Bacteria</taxon>
        <taxon>Bacillati</taxon>
        <taxon>Actinomycetota</taxon>
        <taxon>Actinomycetes</taxon>
        <taxon>Micrococcales</taxon>
        <taxon>Micrococcaceae</taxon>
        <taxon>Arthrobacter</taxon>
    </lineage>
</organism>
<accession>A0A1G8V417</accession>
<feature type="region of interest" description="Disordered" evidence="1">
    <location>
        <begin position="61"/>
        <end position="95"/>
    </location>
</feature>
<evidence type="ECO:0000313" key="3">
    <source>
        <dbReference type="EMBL" id="SDJ60739.1"/>
    </source>
</evidence>
<feature type="region of interest" description="Disordered" evidence="1">
    <location>
        <begin position="153"/>
        <end position="172"/>
    </location>
</feature>
<keyword evidence="2" id="KW-0472">Membrane</keyword>
<feature type="compositionally biased region" description="Pro residues" evidence="1">
    <location>
        <begin position="64"/>
        <end position="78"/>
    </location>
</feature>
<protein>
    <submittedName>
        <fullName evidence="3">Uncharacterized protein</fullName>
    </submittedName>
</protein>
<keyword evidence="2" id="KW-1133">Transmembrane helix</keyword>
<feature type="transmembrane region" description="Helical" evidence="2">
    <location>
        <begin position="12"/>
        <end position="31"/>
    </location>
</feature>
<evidence type="ECO:0000256" key="1">
    <source>
        <dbReference type="SAM" id="MobiDB-lite"/>
    </source>
</evidence>
<dbReference type="Proteomes" id="UP000182130">
    <property type="component" value="Unassembled WGS sequence"/>
</dbReference>
<sequence>MASKRRKSIRATAGGAAGCGPFGIFLFFGLIWLLVQYWWVLVVAGVVVAMIVALVKSAKTPRPLATPRPPAPVQAPEPKPVRKPKPARTPEPIPLAGDELAAHMRALKHASRVRAMQDWDYEWILLAFPGKSSREISEIANAHFARGRSIGVNYGDPSVPSFKTPKPGQRSP</sequence>
<dbReference type="EMBL" id="FNEI01000013">
    <property type="protein sequence ID" value="SDJ60739.1"/>
    <property type="molecule type" value="Genomic_DNA"/>
</dbReference>
<gene>
    <name evidence="3" type="ORF">SAMN05216555_11340</name>
</gene>
<reference evidence="4" key="1">
    <citation type="submission" date="2016-10" db="EMBL/GenBank/DDBJ databases">
        <authorList>
            <person name="Varghese N."/>
            <person name="Submissions S."/>
        </authorList>
    </citation>
    <scope>NUCLEOTIDE SEQUENCE [LARGE SCALE GENOMIC DNA]</scope>
    <source>
        <strain evidence="4">CGMCC 1.10783</strain>
    </source>
</reference>